<proteinExistence type="predicted"/>
<dbReference type="OrthoDB" id="24802at10239"/>
<dbReference type="EMBL" id="KY747497">
    <property type="protein sequence ID" value="ASK51339.1"/>
    <property type="molecule type" value="Genomic_DNA"/>
</dbReference>
<reference evidence="1 2" key="1">
    <citation type="journal article" date="2017" name="Virus Genes">
        <title>Characterization of Eptesipoxvirus, a novel poxvirus from a microchiropteran bat.</title>
        <authorList>
            <person name="Tu S.L."/>
            <person name="Nakazawa Y."/>
            <person name="Gao J."/>
            <person name="Wilkins K."/>
            <person name="Gallardo-Romero N."/>
            <person name="Li Y."/>
            <person name="Emerson G.L."/>
            <person name="Carroll D.S."/>
            <person name="Upton C."/>
        </authorList>
    </citation>
    <scope>NUCLEOTIDE SEQUENCE [LARGE SCALE GENOMIC DNA]</scope>
    <source>
        <strain evidence="1 2">Washington</strain>
    </source>
</reference>
<keyword evidence="2" id="KW-1185">Reference proteome</keyword>
<evidence type="ECO:0000313" key="2">
    <source>
        <dbReference type="Proteomes" id="UP000217428"/>
    </source>
</evidence>
<organism evidence="1 2">
    <name type="scientific">Eptesipox virus</name>
    <dbReference type="NCBI Taxonomy" id="1329402"/>
    <lineage>
        <taxon>Viruses</taxon>
        <taxon>Varidnaviria</taxon>
        <taxon>Bamfordvirae</taxon>
        <taxon>Nucleocytoviricota</taxon>
        <taxon>Pokkesviricetes</taxon>
        <taxon>Chitovirales</taxon>
        <taxon>Poxviridae</taxon>
        <taxon>Chordopoxvirinae</taxon>
        <taxon>Vespertilionpoxvirus</taxon>
        <taxon>Vespertilionpoxvirus eptesipox</taxon>
    </lineage>
</organism>
<protein>
    <submittedName>
        <fullName evidence="1">Myristylated protein</fullName>
    </submittedName>
</protein>
<accession>A0A220T6J6</accession>
<gene>
    <name evidence="1" type="ORF">EPTV-WA-138</name>
</gene>
<name>A0A220T6J6_9POXV</name>
<sequence>MGIKFDVLNLLIDHHSTTNNIPNNKFLLKFINLCNEYTLTRKNKYLLQIHKLLLITPKHLMYYIWYPLSKLCDNETYDNMNNMKWTIKKIKTLHTATKFDNVFIGNVVFITIHNINNNISKFCINLLNNKLL</sequence>
<dbReference type="Proteomes" id="UP000217428">
    <property type="component" value="Segment"/>
</dbReference>
<evidence type="ECO:0000313" key="1">
    <source>
        <dbReference type="EMBL" id="ASK51339.1"/>
    </source>
</evidence>